<sequence length="312" mass="34503">MKMKNISLFSVLLILLSMSALPGCATRTDVEAMQSDRQQDLHRIRQLEAELAESKEQLKAEIEKSNDPLREKSADMWAEIQSLRSEIAKMRGEVDSLNIRMDNQVGAADSAVTVQELSKRLSEVEFAMVNELQVDLPETGRARGAAVGAPAAATAATAPADAPEEGVAAQAGAATATAAAQTAPQADSDPAKALYDKAYALYKEGNFERARSYWAEFTDTFKGHAFTPSAVFWQGQCYYMLKDYARAVILYEDVIEKYQKSSKYKAALLRAGFSWEHLGKPELAKMRFEEIIKKFPKSVEATQAKRSLDKMK</sequence>
<reference evidence="3 4" key="1">
    <citation type="submission" date="2015-09" db="EMBL/GenBank/DDBJ databases">
        <title>Genome of Desulfovibrio dechloracetivorans BerOc1, a mercury methylating strain isolated from highly hydrocarbons and metals contaminated coastal sediments.</title>
        <authorList>
            <person name="Goni Urriza M."/>
            <person name="Gassie C."/>
            <person name="Bouchez O."/>
            <person name="Klopp C."/>
            <person name="Ranchou-Peyruse A."/>
            <person name="Remy G."/>
        </authorList>
    </citation>
    <scope>NUCLEOTIDE SEQUENCE [LARGE SCALE GENOMIC DNA]</scope>
    <source>
        <strain evidence="3 4">BerOc1</strain>
    </source>
</reference>
<dbReference type="OrthoDB" id="13540at2"/>
<proteinExistence type="inferred from homology"/>
<evidence type="ECO:0000313" key="4">
    <source>
        <dbReference type="Proteomes" id="UP000181901"/>
    </source>
</evidence>
<dbReference type="Gene3D" id="1.25.40.10">
    <property type="entry name" value="Tetratricopeptide repeat domain"/>
    <property type="match status" value="1"/>
</dbReference>
<dbReference type="GO" id="GO:0051301">
    <property type="term" value="P:cell division"/>
    <property type="evidence" value="ECO:0007669"/>
    <property type="project" value="InterPro"/>
</dbReference>
<dbReference type="EMBL" id="LKAQ01000005">
    <property type="protein sequence ID" value="OIQ48887.1"/>
    <property type="molecule type" value="Genomic_DNA"/>
</dbReference>
<dbReference type="InterPro" id="IPR034706">
    <property type="entry name" value="CpoB"/>
</dbReference>
<keyword evidence="4" id="KW-1185">Reference proteome</keyword>
<dbReference type="Proteomes" id="UP000181901">
    <property type="component" value="Unassembled WGS sequence"/>
</dbReference>
<feature type="signal peptide" evidence="2">
    <location>
        <begin position="1"/>
        <end position="22"/>
    </location>
</feature>
<dbReference type="InterPro" id="IPR019734">
    <property type="entry name" value="TPR_rpt"/>
</dbReference>
<dbReference type="RefSeq" id="WP_071547315.1">
    <property type="nucleotide sequence ID" value="NZ_LKAQ01000005.1"/>
</dbReference>
<evidence type="ECO:0000313" key="3">
    <source>
        <dbReference type="EMBL" id="OIQ48887.1"/>
    </source>
</evidence>
<accession>A0A1J5N6F8</accession>
<dbReference type="SMART" id="SM00028">
    <property type="entry name" value="TPR"/>
    <property type="match status" value="3"/>
</dbReference>
<protein>
    <submittedName>
        <fullName evidence="3">Outer membrane protein assembly factor BamD</fullName>
    </submittedName>
</protein>
<keyword evidence="1" id="KW-0175">Coiled coil</keyword>
<feature type="coiled-coil region" evidence="1">
    <location>
        <begin position="30"/>
        <end position="100"/>
    </location>
</feature>
<gene>
    <name evidence="3" type="primary">bamD_4</name>
    <name evidence="3" type="ORF">BerOc1_03640</name>
</gene>
<evidence type="ECO:0000256" key="1">
    <source>
        <dbReference type="SAM" id="Coils"/>
    </source>
</evidence>
<dbReference type="Pfam" id="PF13174">
    <property type="entry name" value="TPR_6"/>
    <property type="match status" value="1"/>
</dbReference>
<comment type="caution">
    <text evidence="3">The sequence shown here is derived from an EMBL/GenBank/DDBJ whole genome shotgun (WGS) entry which is preliminary data.</text>
</comment>
<dbReference type="InterPro" id="IPR011990">
    <property type="entry name" value="TPR-like_helical_dom_sf"/>
</dbReference>
<dbReference type="Pfam" id="PF13432">
    <property type="entry name" value="TPR_16"/>
    <property type="match status" value="1"/>
</dbReference>
<evidence type="ECO:0000256" key="2">
    <source>
        <dbReference type="SAM" id="SignalP"/>
    </source>
</evidence>
<feature type="chain" id="PRO_5039899274" evidence="2">
    <location>
        <begin position="23"/>
        <end position="312"/>
    </location>
</feature>
<dbReference type="SUPFAM" id="SSF48452">
    <property type="entry name" value="TPR-like"/>
    <property type="match status" value="1"/>
</dbReference>
<dbReference type="AlphaFoldDB" id="A0A1J5N6F8"/>
<name>A0A1J5N6F8_9BACT</name>
<organism evidence="3 4">
    <name type="scientific">Pseudodesulfovibrio hydrargyri</name>
    <dbReference type="NCBI Taxonomy" id="2125990"/>
    <lineage>
        <taxon>Bacteria</taxon>
        <taxon>Pseudomonadati</taxon>
        <taxon>Thermodesulfobacteriota</taxon>
        <taxon>Desulfovibrionia</taxon>
        <taxon>Desulfovibrionales</taxon>
        <taxon>Desulfovibrionaceae</taxon>
    </lineage>
</organism>
<keyword evidence="2" id="KW-0732">Signal</keyword>
<dbReference type="HAMAP" id="MF_02066">
    <property type="entry name" value="CpoB"/>
    <property type="match status" value="1"/>
</dbReference>